<dbReference type="Proteomes" id="UP000275846">
    <property type="component" value="Unassembled WGS sequence"/>
</dbReference>
<keyword evidence="3" id="KW-1185">Reference proteome</keyword>
<sequence>MSGLNNSHNFPSGLQPISQFAASLSTPLPSSDPSTTGLPPITAPTSEPGFCSDPSSASLNTFMSQASLLFLGINCLDRLSADAVSTEHERRDSFTMAAELFSRIEKRNAVLTAVGWAGSDDEQTTATDGPDLPSSVSDGGGNQRDCKAGMAVATDEKVLAVTSDVDPFFLPLSANDYQLLNDPNMADYVTDDLTEAQLVQEHYMGTSGSNLCSS</sequence>
<dbReference type="WBParaSite" id="SSLN_0001084101-mRNA-1">
    <property type="protein sequence ID" value="SSLN_0001084101-mRNA-1"/>
    <property type="gene ID" value="SSLN_0001084101"/>
</dbReference>
<feature type="region of interest" description="Disordered" evidence="1">
    <location>
        <begin position="120"/>
        <end position="143"/>
    </location>
</feature>
<feature type="compositionally biased region" description="Low complexity" evidence="1">
    <location>
        <begin position="23"/>
        <end position="40"/>
    </location>
</feature>
<evidence type="ECO:0000313" key="2">
    <source>
        <dbReference type="EMBL" id="VDL96821.1"/>
    </source>
</evidence>
<reference evidence="2 3" key="2">
    <citation type="submission" date="2018-11" db="EMBL/GenBank/DDBJ databases">
        <authorList>
            <consortium name="Pathogen Informatics"/>
        </authorList>
    </citation>
    <scope>NUCLEOTIDE SEQUENCE [LARGE SCALE GENOMIC DNA]</scope>
    <source>
        <strain evidence="2 3">NST_G2</strain>
    </source>
</reference>
<reference evidence="4" key="1">
    <citation type="submission" date="2016-06" db="UniProtKB">
        <authorList>
            <consortium name="WormBaseParasite"/>
        </authorList>
    </citation>
    <scope>IDENTIFICATION</scope>
</reference>
<dbReference type="AlphaFoldDB" id="A0A183T1T8"/>
<evidence type="ECO:0000313" key="3">
    <source>
        <dbReference type="Proteomes" id="UP000275846"/>
    </source>
</evidence>
<evidence type="ECO:0000256" key="1">
    <source>
        <dbReference type="SAM" id="MobiDB-lite"/>
    </source>
</evidence>
<dbReference type="EMBL" id="UYSU01035874">
    <property type="protein sequence ID" value="VDL96821.1"/>
    <property type="molecule type" value="Genomic_DNA"/>
</dbReference>
<feature type="region of interest" description="Disordered" evidence="1">
    <location>
        <begin position="23"/>
        <end position="52"/>
    </location>
</feature>
<organism evidence="4">
    <name type="scientific">Schistocephalus solidus</name>
    <name type="common">Tapeworm</name>
    <dbReference type="NCBI Taxonomy" id="70667"/>
    <lineage>
        <taxon>Eukaryota</taxon>
        <taxon>Metazoa</taxon>
        <taxon>Spiralia</taxon>
        <taxon>Lophotrochozoa</taxon>
        <taxon>Platyhelminthes</taxon>
        <taxon>Cestoda</taxon>
        <taxon>Eucestoda</taxon>
        <taxon>Diphyllobothriidea</taxon>
        <taxon>Diphyllobothriidae</taxon>
        <taxon>Schistocephalus</taxon>
    </lineage>
</organism>
<name>A0A183T1T8_SCHSO</name>
<evidence type="ECO:0000313" key="4">
    <source>
        <dbReference type="WBParaSite" id="SSLN_0001084101-mRNA-1"/>
    </source>
</evidence>
<gene>
    <name evidence="2" type="ORF">SSLN_LOCUS10436</name>
</gene>
<accession>A0A183T1T8</accession>
<dbReference type="OrthoDB" id="6241105at2759"/>
<proteinExistence type="predicted"/>
<protein>
    <submittedName>
        <fullName evidence="4">Mediator of RNA polymerase II transcription subunit 13</fullName>
    </submittedName>
</protein>